<organism evidence="8 9">
    <name type="scientific">Oligosphaera ethanolica</name>
    <dbReference type="NCBI Taxonomy" id="760260"/>
    <lineage>
        <taxon>Bacteria</taxon>
        <taxon>Pseudomonadati</taxon>
        <taxon>Lentisphaerota</taxon>
        <taxon>Oligosphaeria</taxon>
        <taxon>Oligosphaerales</taxon>
        <taxon>Oligosphaeraceae</taxon>
        <taxon>Oligosphaera</taxon>
    </lineage>
</organism>
<keyword evidence="4" id="KW-0326">Glycosidase</keyword>
<proteinExistence type="predicted"/>
<dbReference type="Gene3D" id="3.20.20.80">
    <property type="entry name" value="Glycosidases"/>
    <property type="match status" value="1"/>
</dbReference>
<evidence type="ECO:0000259" key="7">
    <source>
        <dbReference type="Pfam" id="PF10633"/>
    </source>
</evidence>
<evidence type="ECO:0000256" key="4">
    <source>
        <dbReference type="ARBA" id="ARBA00023295"/>
    </source>
</evidence>
<gene>
    <name evidence="8" type="ORF">J3R75_001800</name>
</gene>
<dbReference type="GO" id="GO:0009341">
    <property type="term" value="C:beta-galactosidase complex"/>
    <property type="evidence" value="ECO:0007669"/>
    <property type="project" value="InterPro"/>
</dbReference>
<evidence type="ECO:0000256" key="2">
    <source>
        <dbReference type="ARBA" id="ARBA00022801"/>
    </source>
</evidence>
<dbReference type="GO" id="GO:0005975">
    <property type="term" value="P:carbohydrate metabolic process"/>
    <property type="evidence" value="ECO:0007669"/>
    <property type="project" value="InterPro"/>
</dbReference>
<dbReference type="SUPFAM" id="SSF52317">
    <property type="entry name" value="Class I glutamine amidotransferase-like"/>
    <property type="match status" value="1"/>
</dbReference>
<dbReference type="GO" id="GO:0046872">
    <property type="term" value="F:metal ion binding"/>
    <property type="evidence" value="ECO:0007669"/>
    <property type="project" value="UniProtKB-KW"/>
</dbReference>
<dbReference type="CDD" id="cd03143">
    <property type="entry name" value="A4_beta-galactosidase_middle_domain"/>
    <property type="match status" value="1"/>
</dbReference>
<keyword evidence="9" id="KW-1185">Reference proteome</keyword>
<dbReference type="SUPFAM" id="SSF51445">
    <property type="entry name" value="(Trans)glycosidases"/>
    <property type="match status" value="1"/>
</dbReference>
<sequence length="1251" mass="135408">MKTAKIVVITAAWYAFAAVAAVAASVETGQYLTGAWGYPSTPEWRELYRQGGLNLVGYNPNLVEWAKEHDMSFIGGVSGKPPQAAARPFEAANGMLFNSVGLFTHVNFNAPTVEEWWNSYVPKRAAAMPGAERIRFWKIHNEFGYHSGDIFDYSEGSVSKYRQWLASRYADIADLNRKWQSSYADFASIDAPRDDLAKQLPNWLEWRRFTAWNFARYFRESGDLIRGVVPGAAVSDNFYITTGLDGWDLYELSRQTEYLALDLYAIGRWHNLLPSLDRGRCAAAAWNKPFVMMEYHAGPNHWITKVHKRDLYIEANVALARECRALMWYMWKPGTQGREEGIHGMLDMAGKPTERYTAVAKISAFTERLAPVLARTRSAASVAIVLSNDSQYFAHATGGSVWNELNAPANVARLLDGAGVSFAFINLDQLQGNAIGDYQAVILPGLPIVSDCGYQLLQDYAAAGGTVIRHPGSALRNEFGHITRDEPFAATTTNASKGAIWEIRQWQEQGKSGYSHREGIGKGQLLFCALDCSKLGGVVTNAEKLAAASATYGAILRDHADIAPALRLSVKGLQPGQMDARLLQDGKLNVLAITNLAEEDGDAPVTVTIAQGGQAGQTQPALYLRPESADVQRLEGQATADGLTFTLPAPKPAGMLLFGEWQPVVGISMPDVLHPGDVAEATVTIDNLAAVPVSGQVRLQLPAGWALGQLVNNDFSDLAPGVRAELRFRITVPEDAATDFFAIDYPVVAQVRFTAGMDGVLSAKSLPLVKPMLDVRMVYQDRILNPWQEFTPPILRWGWNNEVVTPPPAPVAVRGDAAVTLQLSAAPQLAGQELVLSVSDEQGRRGTIRPADGYDAVLKAGESELPVIITLPGSGDYTLQARAGTTDVVTNVVFPAAVGSESVTATLAAATPQAPAGFTPRALLGVGSRGASPGTAVTVPLALPEGLAEQDFALFAADGRSLRHALGADAISFNADVADDGVAVYTLATPAAGGALPAPAPRLTTELDQDGRATFQGDSYRIIFNTVFGWIESMALRNEQGEFMPFMPERSGPVLLTDDGFEVGPEHAEQVTLLSYQASATSATLELERTISNEGTGISVREVWTFNPNHLKADVFFTNRGNQPLRFRKIVYELGCNQDTAPQWQTDMNGQQRRDALPASVTANKGTVVDLLTGKGPGMAVTLRRCAQNKTWAAISNQVNHSPVRTRINLTNAVSIDPKDFILAEFDLWPHSSPAAVPATPIFTSGCRILE</sequence>
<evidence type="ECO:0008006" key="10">
    <source>
        <dbReference type="Google" id="ProtNLM"/>
    </source>
</evidence>
<dbReference type="GO" id="GO:0004565">
    <property type="term" value="F:beta-galactosidase activity"/>
    <property type="evidence" value="ECO:0007669"/>
    <property type="project" value="InterPro"/>
</dbReference>
<evidence type="ECO:0000313" key="9">
    <source>
        <dbReference type="Proteomes" id="UP001238163"/>
    </source>
</evidence>
<feature type="chain" id="PRO_5042214995" description="Beta-galactosidase" evidence="5">
    <location>
        <begin position="21"/>
        <end position="1251"/>
    </location>
</feature>
<dbReference type="Pfam" id="PF02449">
    <property type="entry name" value="Glyco_hydro_42"/>
    <property type="match status" value="1"/>
</dbReference>
<reference evidence="8" key="1">
    <citation type="submission" date="2023-07" db="EMBL/GenBank/DDBJ databases">
        <title>Genomic Encyclopedia of Type Strains, Phase IV (KMG-IV): sequencing the most valuable type-strain genomes for metagenomic binning, comparative biology and taxonomic classification.</title>
        <authorList>
            <person name="Goeker M."/>
        </authorList>
    </citation>
    <scope>NUCLEOTIDE SEQUENCE</scope>
    <source>
        <strain evidence="8">DSM 24202</strain>
    </source>
</reference>
<keyword evidence="3" id="KW-0862">Zinc</keyword>
<keyword evidence="2" id="KW-0378">Hydrolase</keyword>
<feature type="signal peptide" evidence="5">
    <location>
        <begin position="1"/>
        <end position="20"/>
    </location>
</feature>
<evidence type="ECO:0000313" key="8">
    <source>
        <dbReference type="EMBL" id="MDQ0289693.1"/>
    </source>
</evidence>
<evidence type="ECO:0000256" key="3">
    <source>
        <dbReference type="ARBA" id="ARBA00022833"/>
    </source>
</evidence>
<name>A0AAE4AP76_9BACT</name>
<dbReference type="InterPro" id="IPR017853">
    <property type="entry name" value="GH"/>
</dbReference>
<dbReference type="Pfam" id="PF10633">
    <property type="entry name" value="NPCBM_assoc"/>
    <property type="match status" value="1"/>
</dbReference>
<accession>A0AAE4AP76</accession>
<feature type="domain" description="Glycoside hydrolase family 42 N-terminal" evidence="6">
    <location>
        <begin position="104"/>
        <end position="363"/>
    </location>
</feature>
<dbReference type="PANTHER" id="PTHR36447">
    <property type="entry name" value="BETA-GALACTOSIDASE GANA"/>
    <property type="match status" value="1"/>
</dbReference>
<comment type="caution">
    <text evidence="8">The sequence shown here is derived from an EMBL/GenBank/DDBJ whole genome shotgun (WGS) entry which is preliminary data.</text>
</comment>
<dbReference type="RefSeq" id="WP_307261147.1">
    <property type="nucleotide sequence ID" value="NZ_JAUSVL010000001.1"/>
</dbReference>
<dbReference type="Proteomes" id="UP001238163">
    <property type="component" value="Unassembled WGS sequence"/>
</dbReference>
<dbReference type="EMBL" id="JAUSVL010000001">
    <property type="protein sequence ID" value="MDQ0289693.1"/>
    <property type="molecule type" value="Genomic_DNA"/>
</dbReference>
<feature type="domain" description="Alpha-galactosidase NEW3" evidence="7">
    <location>
        <begin position="675"/>
        <end position="753"/>
    </location>
</feature>
<protein>
    <recommendedName>
        <fullName evidence="10">Beta-galactosidase</fullName>
    </recommendedName>
</protein>
<evidence type="ECO:0000256" key="1">
    <source>
        <dbReference type="ARBA" id="ARBA00022723"/>
    </source>
</evidence>
<evidence type="ECO:0000256" key="5">
    <source>
        <dbReference type="SAM" id="SignalP"/>
    </source>
</evidence>
<dbReference type="InterPro" id="IPR013529">
    <property type="entry name" value="Glyco_hydro_42_N"/>
</dbReference>
<dbReference type="AlphaFoldDB" id="A0AAE4AP76"/>
<keyword evidence="5" id="KW-0732">Signal</keyword>
<dbReference type="Gene3D" id="3.40.50.880">
    <property type="match status" value="1"/>
</dbReference>
<keyword evidence="1" id="KW-0479">Metal-binding</keyword>
<dbReference type="InterPro" id="IPR029062">
    <property type="entry name" value="Class_I_gatase-like"/>
</dbReference>
<dbReference type="InterPro" id="IPR003476">
    <property type="entry name" value="Glyco_hydro_42"/>
</dbReference>
<dbReference type="InterPro" id="IPR018905">
    <property type="entry name" value="A-galactase_NEW3"/>
</dbReference>
<dbReference type="PANTHER" id="PTHR36447:SF2">
    <property type="entry name" value="BETA-GALACTOSIDASE YESZ"/>
    <property type="match status" value="1"/>
</dbReference>
<evidence type="ECO:0000259" key="6">
    <source>
        <dbReference type="Pfam" id="PF02449"/>
    </source>
</evidence>